<dbReference type="Gene3D" id="3.40.30.10">
    <property type="entry name" value="Glutaredoxin"/>
    <property type="match status" value="3"/>
</dbReference>
<dbReference type="InterPro" id="IPR036249">
    <property type="entry name" value="Thioredoxin-like_sf"/>
</dbReference>
<keyword evidence="3" id="KW-0411">Iron-sulfur</keyword>
<keyword evidence="1" id="KW-0479">Metal-binding</keyword>
<dbReference type="Pfam" id="PF00462">
    <property type="entry name" value="Glutaredoxin"/>
    <property type="match status" value="2"/>
</dbReference>
<dbReference type="NCBIfam" id="TIGR00365">
    <property type="entry name" value="Grx4 family monothiol glutaredoxin"/>
    <property type="match status" value="2"/>
</dbReference>
<sequence length="323" mass="37103">MSITDIKSAQEFDKVIQEDHVSLIHFWVPWARECPTMNDVIEELAKEEPRSRIYRLEAEEVKDIPSKYNVHAVPTFLFFRRGQMLEQINGAHPVKVVTALKSLLDTPSDALPVRQVNQEDIHKRCKKLIHSNPVMLFMKGNPENPKCKFSRATIEIMNTYTNTKYSTFDILMDESIRQGLKEYSKWPTYPQLYINGDLVGGIDIIKEMHKEGELEAILPKKKDLDTRLKELTNQSPVVVFMKGEPNHPKCGFSGQLIAILSPLNIDFTTFNILEDEEVRQGLKTFSNWPTYPQVYAKGEFIGGLDIIKELQENPELLSALKPE</sequence>
<dbReference type="InterPro" id="IPR004480">
    <property type="entry name" value="Monothiol_GRX-rel"/>
</dbReference>
<dbReference type="GO" id="GO:0051536">
    <property type="term" value="F:iron-sulfur cluster binding"/>
    <property type="evidence" value="ECO:0007669"/>
    <property type="project" value="UniProtKB-KW"/>
</dbReference>
<dbReference type="CDD" id="cd03028">
    <property type="entry name" value="GRX_PICOT_like"/>
    <property type="match status" value="2"/>
</dbReference>
<protein>
    <submittedName>
        <fullName evidence="6">Glutaredoxin-3</fullName>
    </submittedName>
</protein>
<dbReference type="GO" id="GO:0005634">
    <property type="term" value="C:nucleus"/>
    <property type="evidence" value="ECO:0007669"/>
    <property type="project" value="TreeGrafter"/>
</dbReference>
<reference evidence="6" key="1">
    <citation type="submission" date="2009-03" db="EMBL/GenBank/DDBJ databases">
        <title>Caligus clemensi ESTs and full-length cDNAs.</title>
        <authorList>
            <person name="Yasuike M."/>
            <person name="von Schalburg K."/>
            <person name="Cooper G."/>
            <person name="Leong J."/>
            <person name="Jones S.R.M."/>
            <person name="Koop B.F."/>
        </authorList>
    </citation>
    <scope>NUCLEOTIDE SEQUENCE</scope>
    <source>
        <tissue evidence="6">Whole</tissue>
    </source>
</reference>
<dbReference type="InterPro" id="IPR013766">
    <property type="entry name" value="Thioredoxin_domain"/>
</dbReference>
<evidence type="ECO:0000256" key="2">
    <source>
        <dbReference type="ARBA" id="ARBA00023004"/>
    </source>
</evidence>
<dbReference type="GO" id="GO:0046872">
    <property type="term" value="F:metal ion binding"/>
    <property type="evidence" value="ECO:0007669"/>
    <property type="project" value="UniProtKB-KW"/>
</dbReference>
<evidence type="ECO:0000313" key="6">
    <source>
        <dbReference type="EMBL" id="ACO15624.1"/>
    </source>
</evidence>
<dbReference type="GO" id="GO:0006879">
    <property type="term" value="P:intracellular iron ion homeostasis"/>
    <property type="evidence" value="ECO:0007669"/>
    <property type="project" value="TreeGrafter"/>
</dbReference>
<dbReference type="GO" id="GO:0005829">
    <property type="term" value="C:cytosol"/>
    <property type="evidence" value="ECO:0007669"/>
    <property type="project" value="TreeGrafter"/>
</dbReference>
<accession>C1C2X1</accession>
<name>C1C2X1_CALCM</name>
<dbReference type="AlphaFoldDB" id="C1C2X1"/>
<evidence type="ECO:0000259" key="4">
    <source>
        <dbReference type="Pfam" id="PF00085"/>
    </source>
</evidence>
<dbReference type="PANTHER" id="PTHR10293:SF73">
    <property type="entry name" value="GLUTAREDOXIN-3"/>
    <property type="match status" value="1"/>
</dbReference>
<organism evidence="6">
    <name type="scientific">Caligus clemensi</name>
    <name type="common">Sea louse</name>
    <dbReference type="NCBI Taxonomy" id="344056"/>
    <lineage>
        <taxon>Eukaryota</taxon>
        <taxon>Metazoa</taxon>
        <taxon>Ecdysozoa</taxon>
        <taxon>Arthropoda</taxon>
        <taxon>Crustacea</taxon>
        <taxon>Multicrustacea</taxon>
        <taxon>Hexanauplia</taxon>
        <taxon>Copepoda</taxon>
        <taxon>Siphonostomatoida</taxon>
        <taxon>Caligidae</taxon>
        <taxon>Caligus</taxon>
    </lineage>
</organism>
<dbReference type="InterPro" id="IPR033658">
    <property type="entry name" value="GRX_PICOT-like"/>
</dbReference>
<keyword evidence="2" id="KW-0408">Iron</keyword>
<dbReference type="EMBL" id="BT081200">
    <property type="protein sequence ID" value="ACO15624.1"/>
    <property type="molecule type" value="mRNA"/>
</dbReference>
<dbReference type="FunFam" id="3.40.30.10:FF:000012">
    <property type="entry name" value="Monothiol glutaredoxin"/>
    <property type="match status" value="2"/>
</dbReference>
<dbReference type="SUPFAM" id="SSF52833">
    <property type="entry name" value="Thioredoxin-like"/>
    <property type="match status" value="3"/>
</dbReference>
<dbReference type="InterPro" id="IPR002109">
    <property type="entry name" value="Glutaredoxin"/>
</dbReference>
<feature type="domain" description="Thioredoxin" evidence="4">
    <location>
        <begin position="8"/>
        <end position="95"/>
    </location>
</feature>
<dbReference type="PROSITE" id="PS51354">
    <property type="entry name" value="GLUTAREDOXIN_2"/>
    <property type="match status" value="2"/>
</dbReference>
<evidence type="ECO:0000256" key="3">
    <source>
        <dbReference type="ARBA" id="ARBA00023014"/>
    </source>
</evidence>
<feature type="domain" description="Glutaredoxin" evidence="5">
    <location>
        <begin position="237"/>
        <end position="301"/>
    </location>
</feature>
<evidence type="ECO:0000259" key="5">
    <source>
        <dbReference type="Pfam" id="PF00462"/>
    </source>
</evidence>
<proteinExistence type="evidence at transcript level"/>
<feature type="domain" description="Glutaredoxin" evidence="5">
    <location>
        <begin position="134"/>
        <end position="199"/>
    </location>
</feature>
<gene>
    <name evidence="6" type="primary">GLXR3</name>
</gene>
<evidence type="ECO:0000256" key="1">
    <source>
        <dbReference type="ARBA" id="ARBA00022723"/>
    </source>
</evidence>
<dbReference type="Pfam" id="PF00085">
    <property type="entry name" value="Thioredoxin"/>
    <property type="match status" value="1"/>
</dbReference>
<dbReference type="PANTHER" id="PTHR10293">
    <property type="entry name" value="GLUTAREDOXIN FAMILY MEMBER"/>
    <property type="match status" value="1"/>
</dbReference>